<dbReference type="GO" id="GO:0031564">
    <property type="term" value="P:transcription antitermination"/>
    <property type="evidence" value="ECO:0007669"/>
    <property type="project" value="UniProtKB-KW"/>
</dbReference>
<dbReference type="SMART" id="SM00322">
    <property type="entry name" value="KH"/>
    <property type="match status" value="1"/>
</dbReference>
<dbReference type="CDD" id="cd22529">
    <property type="entry name" value="KH-II_NusA_rpt2"/>
    <property type="match status" value="1"/>
</dbReference>
<dbReference type="GO" id="GO:0003723">
    <property type="term" value="F:RNA binding"/>
    <property type="evidence" value="ECO:0007669"/>
    <property type="project" value="UniProtKB-KW"/>
</dbReference>
<dbReference type="InterPro" id="IPR004087">
    <property type="entry name" value="KH_dom"/>
</dbReference>
<dbReference type="PANTHER" id="PTHR22648:SF0">
    <property type="entry name" value="TRANSCRIPTION TERMINATION_ANTITERMINATION PROTEIN NUSA"/>
    <property type="match status" value="1"/>
</dbReference>
<gene>
    <name evidence="9" type="ORF">METZ01_LOCUS218399</name>
</gene>
<dbReference type="InterPro" id="IPR010995">
    <property type="entry name" value="DNA_repair_Rad51/TF_NusA_a-hlx"/>
</dbReference>
<proteinExistence type="predicted"/>
<dbReference type="EMBL" id="UINC01051412">
    <property type="protein sequence ID" value="SVB65545.1"/>
    <property type="molecule type" value="Genomic_DNA"/>
</dbReference>
<dbReference type="Pfam" id="PF26594">
    <property type="entry name" value="KH_NusA_2nd"/>
    <property type="match status" value="1"/>
</dbReference>
<dbReference type="InterPro" id="IPR015946">
    <property type="entry name" value="KH_dom-like_a/b"/>
</dbReference>
<dbReference type="FunFam" id="3.30.300.20:FF:000005">
    <property type="entry name" value="Transcription termination/antitermination protein NusA"/>
    <property type="match status" value="1"/>
</dbReference>
<keyword evidence="1" id="KW-0806">Transcription termination</keyword>
<keyword evidence="3" id="KW-0889">Transcription antitermination</keyword>
<sequence length="217" mass="23261">WNPDIEAFVAEALKPAVLKDIQLKESEKRIKITCTEDQLSLAIGKRGQNARLASRLIGWQIDIDGEKVETLTFDDQVADAVTAIAALPGISQELAQNLVNGGFHSANDLKQIESGDLDGIPGLEEHTDAIIAAAQGDNAPEATEEKATLETEDQTVSADEDESTEETATAEESSPEEPTVTAVSEAEETPPVDDEEQAVPEGEKEPAIEENPEDSKD</sequence>
<evidence type="ECO:0000256" key="1">
    <source>
        <dbReference type="ARBA" id="ARBA00022472"/>
    </source>
</evidence>
<feature type="non-terminal residue" evidence="9">
    <location>
        <position position="1"/>
    </location>
</feature>
<evidence type="ECO:0000256" key="6">
    <source>
        <dbReference type="ARBA" id="ARBA00023163"/>
    </source>
</evidence>
<feature type="compositionally biased region" description="Acidic residues" evidence="7">
    <location>
        <begin position="185"/>
        <end position="198"/>
    </location>
</feature>
<evidence type="ECO:0000256" key="4">
    <source>
        <dbReference type="ARBA" id="ARBA00022884"/>
    </source>
</evidence>
<dbReference type="SUPFAM" id="SSF54814">
    <property type="entry name" value="Prokaryotic type KH domain (KH-domain type II)"/>
    <property type="match status" value="1"/>
</dbReference>
<dbReference type="InterPro" id="IPR009019">
    <property type="entry name" value="KH_sf_prok-type"/>
</dbReference>
<keyword evidence="5" id="KW-0805">Transcription regulation</keyword>
<dbReference type="PANTHER" id="PTHR22648">
    <property type="entry name" value="TRANSCRIPTION TERMINATION FACTOR NUSA"/>
    <property type="match status" value="1"/>
</dbReference>
<protein>
    <recommendedName>
        <fullName evidence="8">K Homology domain-containing protein</fullName>
    </recommendedName>
</protein>
<organism evidence="9">
    <name type="scientific">marine metagenome</name>
    <dbReference type="NCBI Taxonomy" id="408172"/>
    <lineage>
        <taxon>unclassified sequences</taxon>
        <taxon>metagenomes</taxon>
        <taxon>ecological metagenomes</taxon>
    </lineage>
</organism>
<keyword evidence="4" id="KW-0694">RNA-binding</keyword>
<accession>A0A382FSJ9</accession>
<dbReference type="GO" id="GO:0000166">
    <property type="term" value="F:nucleotide binding"/>
    <property type="evidence" value="ECO:0007669"/>
    <property type="project" value="InterPro"/>
</dbReference>
<dbReference type="SUPFAM" id="SSF47794">
    <property type="entry name" value="Rad51 N-terminal domain-like"/>
    <property type="match status" value="1"/>
</dbReference>
<evidence type="ECO:0000256" key="2">
    <source>
        <dbReference type="ARBA" id="ARBA00022490"/>
    </source>
</evidence>
<evidence type="ECO:0000256" key="7">
    <source>
        <dbReference type="SAM" id="MobiDB-lite"/>
    </source>
</evidence>
<reference evidence="9" key="1">
    <citation type="submission" date="2018-05" db="EMBL/GenBank/DDBJ databases">
        <authorList>
            <person name="Lanie J.A."/>
            <person name="Ng W.-L."/>
            <person name="Kazmierczak K.M."/>
            <person name="Andrzejewski T.M."/>
            <person name="Davidsen T.M."/>
            <person name="Wayne K.J."/>
            <person name="Tettelin H."/>
            <person name="Glass J.I."/>
            <person name="Rusch D."/>
            <person name="Podicherti R."/>
            <person name="Tsui H.-C.T."/>
            <person name="Winkler M.E."/>
        </authorList>
    </citation>
    <scope>NUCLEOTIDE SEQUENCE</scope>
</reference>
<dbReference type="InterPro" id="IPR030842">
    <property type="entry name" value="TF_NusA_bacterial"/>
</dbReference>
<dbReference type="Gene3D" id="3.30.300.20">
    <property type="match status" value="1"/>
</dbReference>
<dbReference type="AlphaFoldDB" id="A0A382FSJ9"/>
<dbReference type="GO" id="GO:0005829">
    <property type="term" value="C:cytosol"/>
    <property type="evidence" value="ECO:0007669"/>
    <property type="project" value="TreeGrafter"/>
</dbReference>
<feature type="compositionally biased region" description="Acidic residues" evidence="7">
    <location>
        <begin position="150"/>
        <end position="175"/>
    </location>
</feature>
<keyword evidence="2" id="KW-0963">Cytoplasm</keyword>
<evidence type="ECO:0000256" key="5">
    <source>
        <dbReference type="ARBA" id="ARBA00023015"/>
    </source>
</evidence>
<dbReference type="GO" id="GO:0006353">
    <property type="term" value="P:DNA-templated transcription termination"/>
    <property type="evidence" value="ECO:0007669"/>
    <property type="project" value="UniProtKB-KW"/>
</dbReference>
<feature type="compositionally biased region" description="Basic and acidic residues" evidence="7">
    <location>
        <begin position="201"/>
        <end position="217"/>
    </location>
</feature>
<feature type="domain" description="K Homology" evidence="8">
    <location>
        <begin position="26"/>
        <end position="89"/>
    </location>
</feature>
<dbReference type="InterPro" id="IPR058582">
    <property type="entry name" value="KH_NusA_2nd"/>
</dbReference>
<feature type="region of interest" description="Disordered" evidence="7">
    <location>
        <begin position="136"/>
        <end position="217"/>
    </location>
</feature>
<evidence type="ECO:0000259" key="8">
    <source>
        <dbReference type="SMART" id="SM00322"/>
    </source>
</evidence>
<dbReference type="Gene3D" id="1.10.150.20">
    <property type="entry name" value="5' to 3' exonuclease, C-terminal subdomain"/>
    <property type="match status" value="1"/>
</dbReference>
<keyword evidence="6" id="KW-0804">Transcription</keyword>
<evidence type="ECO:0000313" key="9">
    <source>
        <dbReference type="EMBL" id="SVB65545.1"/>
    </source>
</evidence>
<evidence type="ECO:0000256" key="3">
    <source>
        <dbReference type="ARBA" id="ARBA00022814"/>
    </source>
</evidence>
<name>A0A382FSJ9_9ZZZZ</name>